<dbReference type="PANTHER" id="PTHR43798:SF33">
    <property type="entry name" value="HYDROLASE, PUTATIVE (AFU_ORTHOLOGUE AFUA_2G14860)-RELATED"/>
    <property type="match status" value="1"/>
</dbReference>
<dbReference type="OrthoDB" id="149912at2"/>
<proteinExistence type="predicted"/>
<dbReference type="GO" id="GO:0003824">
    <property type="term" value="F:catalytic activity"/>
    <property type="evidence" value="ECO:0007669"/>
    <property type="project" value="InterPro"/>
</dbReference>
<dbReference type="GO" id="GO:0016020">
    <property type="term" value="C:membrane"/>
    <property type="evidence" value="ECO:0007669"/>
    <property type="project" value="TreeGrafter"/>
</dbReference>
<gene>
    <name evidence="2" type="ORF">SAMN04489707_10146</name>
</gene>
<dbReference type="Pfam" id="PF00561">
    <property type="entry name" value="Abhydrolase_1"/>
    <property type="match status" value="1"/>
</dbReference>
<accession>A0A1I7I3A6</accession>
<organism evidence="2 3">
    <name type="scientific">Paenacidovorax caeni</name>
    <dbReference type="NCBI Taxonomy" id="343013"/>
    <lineage>
        <taxon>Bacteria</taxon>
        <taxon>Pseudomonadati</taxon>
        <taxon>Pseudomonadota</taxon>
        <taxon>Betaproteobacteria</taxon>
        <taxon>Burkholderiales</taxon>
        <taxon>Comamonadaceae</taxon>
        <taxon>Paenacidovorax</taxon>
    </lineage>
</organism>
<dbReference type="RefSeq" id="WP_054255703.1">
    <property type="nucleotide sequence ID" value="NZ_CYIG01000008.1"/>
</dbReference>
<name>A0A1I7I3A6_9BURK</name>
<evidence type="ECO:0000313" key="3">
    <source>
        <dbReference type="Proteomes" id="UP000183656"/>
    </source>
</evidence>
<dbReference type="AlphaFoldDB" id="A0A1I7I3A6"/>
<evidence type="ECO:0000259" key="1">
    <source>
        <dbReference type="Pfam" id="PF00561"/>
    </source>
</evidence>
<protein>
    <submittedName>
        <fullName evidence="2">Pimeloyl-ACP methyl ester carboxylesterase</fullName>
    </submittedName>
</protein>
<dbReference type="InterPro" id="IPR029058">
    <property type="entry name" value="AB_hydrolase_fold"/>
</dbReference>
<dbReference type="PRINTS" id="PR00111">
    <property type="entry name" value="ABHYDROLASE"/>
</dbReference>
<evidence type="ECO:0000313" key="2">
    <source>
        <dbReference type="EMBL" id="SFU67394.1"/>
    </source>
</evidence>
<reference evidence="2 3" key="1">
    <citation type="submission" date="2016-10" db="EMBL/GenBank/DDBJ databases">
        <authorList>
            <person name="de Groot N.N."/>
        </authorList>
    </citation>
    <scope>NUCLEOTIDE SEQUENCE [LARGE SCALE GENOMIC DNA]</scope>
    <source>
        <strain evidence="2 3">R-24608</strain>
    </source>
</reference>
<dbReference type="Gene3D" id="3.40.50.1820">
    <property type="entry name" value="alpha/beta hydrolase"/>
    <property type="match status" value="1"/>
</dbReference>
<sequence>MYKPQRPSRSETLHIRGLDYHVRVWGQPQPGQAPLVLLHGWMDTGASYQFMADAFSDAFATQRLIVAPDWRGFGHTTLPWPCDSFHFADYLADLDLLLDHYADTQPVDLVGHSMGGNIAMVYAGAQPARVRSLVNLEGFGLPATTPNDAPKRLAQWLRELRQHREGAMALKDYDNADGVAQRLTKTNPRLPADKAAWLARHWACQGSNGRWAIMGHAAHKVVNPQLYRVEEANALYAAITAPVLSVQASDDSLAGWWKGQYSLAEYHQRLTHVRRYSTATVQDAGHMLHHDQPHAVAQLIERFVLSCPGSSEAG</sequence>
<dbReference type="SUPFAM" id="SSF53474">
    <property type="entry name" value="alpha/beta-Hydrolases"/>
    <property type="match status" value="1"/>
</dbReference>
<dbReference type="InterPro" id="IPR050266">
    <property type="entry name" value="AB_hydrolase_sf"/>
</dbReference>
<dbReference type="InterPro" id="IPR000073">
    <property type="entry name" value="AB_hydrolase_1"/>
</dbReference>
<dbReference type="PRINTS" id="PR00412">
    <property type="entry name" value="EPOXHYDRLASE"/>
</dbReference>
<dbReference type="STRING" id="343013.SAMN04489707_10146"/>
<dbReference type="Proteomes" id="UP000183656">
    <property type="component" value="Unassembled WGS sequence"/>
</dbReference>
<feature type="domain" description="AB hydrolase-1" evidence="1">
    <location>
        <begin position="34"/>
        <end position="292"/>
    </location>
</feature>
<dbReference type="InterPro" id="IPR000639">
    <property type="entry name" value="Epox_hydrolase-like"/>
</dbReference>
<keyword evidence="3" id="KW-1185">Reference proteome</keyword>
<dbReference type="EMBL" id="FPBX01000014">
    <property type="protein sequence ID" value="SFU67394.1"/>
    <property type="molecule type" value="Genomic_DNA"/>
</dbReference>
<dbReference type="PANTHER" id="PTHR43798">
    <property type="entry name" value="MONOACYLGLYCEROL LIPASE"/>
    <property type="match status" value="1"/>
</dbReference>